<evidence type="ECO:0000256" key="4">
    <source>
        <dbReference type="ARBA" id="ARBA00022807"/>
    </source>
</evidence>
<name>A0A834TAS5_9FABA</name>
<feature type="domain" description="Cathepsin propeptide inhibitor" evidence="10">
    <location>
        <begin position="51"/>
        <end position="107"/>
    </location>
</feature>
<evidence type="ECO:0000256" key="5">
    <source>
        <dbReference type="ARBA" id="ARBA00023157"/>
    </source>
</evidence>
<dbReference type="InterPro" id="IPR038765">
    <property type="entry name" value="Papain-like_cys_pep_sf"/>
</dbReference>
<dbReference type="FunFam" id="2.10.25.160:FF:000002">
    <property type="entry name" value="Cysteine protease 1"/>
    <property type="match status" value="1"/>
</dbReference>
<dbReference type="Gene3D" id="3.90.70.10">
    <property type="entry name" value="Cysteine proteinases"/>
    <property type="match status" value="1"/>
</dbReference>
<accession>A0A834TAS5</accession>
<dbReference type="InterPro" id="IPR037277">
    <property type="entry name" value="Granulin_sf"/>
</dbReference>
<dbReference type="PROSITE" id="PS00639">
    <property type="entry name" value="THIOL_PROTEASE_HIS"/>
    <property type="match status" value="1"/>
</dbReference>
<protein>
    <submittedName>
        <fullName evidence="11">Low-temperature-induced cysteine proteinase-like</fullName>
    </submittedName>
</protein>
<evidence type="ECO:0000313" key="11">
    <source>
        <dbReference type="EMBL" id="KAF7817472.1"/>
    </source>
</evidence>
<dbReference type="SUPFAM" id="SSF57277">
    <property type="entry name" value="Granulin repeat"/>
    <property type="match status" value="1"/>
</dbReference>
<reference evidence="11" key="1">
    <citation type="submission" date="2020-09" db="EMBL/GenBank/DDBJ databases">
        <title>Genome-Enabled Discovery of Anthraquinone Biosynthesis in Senna tora.</title>
        <authorList>
            <person name="Kang S.-H."/>
            <person name="Pandey R.P."/>
            <person name="Lee C.-M."/>
            <person name="Sim J.-S."/>
            <person name="Jeong J.-T."/>
            <person name="Choi B.-S."/>
            <person name="Jung M."/>
            <person name="Ginzburg D."/>
            <person name="Zhao K."/>
            <person name="Won S.Y."/>
            <person name="Oh T.-J."/>
            <person name="Yu Y."/>
            <person name="Kim N.-H."/>
            <person name="Lee O.R."/>
            <person name="Lee T.-H."/>
            <person name="Bashyal P."/>
            <person name="Kim T.-S."/>
            <person name="Lee W.-H."/>
            <person name="Kawkins C."/>
            <person name="Kim C.-K."/>
            <person name="Kim J.S."/>
            <person name="Ahn B.O."/>
            <person name="Rhee S.Y."/>
            <person name="Sohng J.K."/>
        </authorList>
    </citation>
    <scope>NUCLEOTIDE SEQUENCE</scope>
    <source>
        <tissue evidence="11">Leaf</tissue>
    </source>
</reference>
<dbReference type="EMBL" id="JAAIUW010000009">
    <property type="protein sequence ID" value="KAF7817472.1"/>
    <property type="molecule type" value="Genomic_DNA"/>
</dbReference>
<gene>
    <name evidence="11" type="ORF">G2W53_031441</name>
</gene>
<keyword evidence="4" id="KW-0788">Thiol protease</keyword>
<dbReference type="InterPro" id="IPR000118">
    <property type="entry name" value="Granulin"/>
</dbReference>
<dbReference type="GO" id="GO:0006508">
    <property type="term" value="P:proteolysis"/>
    <property type="evidence" value="ECO:0007669"/>
    <property type="project" value="UniProtKB-KW"/>
</dbReference>
<feature type="signal peptide" evidence="7">
    <location>
        <begin position="1"/>
        <end position="23"/>
    </location>
</feature>
<dbReference type="Proteomes" id="UP000634136">
    <property type="component" value="Unassembled WGS sequence"/>
</dbReference>
<dbReference type="InterPro" id="IPR000668">
    <property type="entry name" value="Peptidase_C1A_C"/>
</dbReference>
<dbReference type="SMART" id="SM00848">
    <property type="entry name" value="Inhibitor_I29"/>
    <property type="match status" value="1"/>
</dbReference>
<dbReference type="SMART" id="SM00645">
    <property type="entry name" value="Pept_C1"/>
    <property type="match status" value="1"/>
</dbReference>
<feature type="domain" description="Granulins" evidence="8">
    <location>
        <begin position="377"/>
        <end position="434"/>
    </location>
</feature>
<keyword evidence="3" id="KW-0378">Hydrolase</keyword>
<feature type="chain" id="PRO_5032845500" evidence="7">
    <location>
        <begin position="24"/>
        <end position="467"/>
    </location>
</feature>
<proteinExistence type="inferred from homology"/>
<evidence type="ECO:0000256" key="6">
    <source>
        <dbReference type="ARBA" id="ARBA00023180"/>
    </source>
</evidence>
<dbReference type="SMART" id="SM00277">
    <property type="entry name" value="GRAN"/>
    <property type="match status" value="1"/>
</dbReference>
<dbReference type="InterPro" id="IPR000169">
    <property type="entry name" value="Pept_cys_AS"/>
</dbReference>
<dbReference type="Gene3D" id="2.10.25.160">
    <property type="entry name" value="Granulin"/>
    <property type="match status" value="1"/>
</dbReference>
<evidence type="ECO:0000256" key="3">
    <source>
        <dbReference type="ARBA" id="ARBA00022801"/>
    </source>
</evidence>
<dbReference type="InterPro" id="IPR013128">
    <property type="entry name" value="Peptidase_C1A"/>
</dbReference>
<dbReference type="Pfam" id="PF08246">
    <property type="entry name" value="Inhibitor_I29"/>
    <property type="match status" value="1"/>
</dbReference>
<dbReference type="PROSITE" id="PS00640">
    <property type="entry name" value="THIOL_PROTEASE_ASN"/>
    <property type="match status" value="1"/>
</dbReference>
<keyword evidence="6" id="KW-0325">Glycoprotein</keyword>
<feature type="domain" description="Peptidase C1A papain C-terminal" evidence="9">
    <location>
        <begin position="138"/>
        <end position="354"/>
    </location>
</feature>
<dbReference type="InterPro" id="IPR013201">
    <property type="entry name" value="Prot_inhib_I29"/>
</dbReference>
<dbReference type="SUPFAM" id="SSF54001">
    <property type="entry name" value="Cysteine proteinases"/>
    <property type="match status" value="1"/>
</dbReference>
<keyword evidence="2" id="KW-0645">Protease</keyword>
<evidence type="ECO:0000256" key="2">
    <source>
        <dbReference type="ARBA" id="ARBA00022670"/>
    </source>
</evidence>
<organism evidence="11 12">
    <name type="scientific">Senna tora</name>
    <dbReference type="NCBI Taxonomy" id="362788"/>
    <lineage>
        <taxon>Eukaryota</taxon>
        <taxon>Viridiplantae</taxon>
        <taxon>Streptophyta</taxon>
        <taxon>Embryophyta</taxon>
        <taxon>Tracheophyta</taxon>
        <taxon>Spermatophyta</taxon>
        <taxon>Magnoliopsida</taxon>
        <taxon>eudicotyledons</taxon>
        <taxon>Gunneridae</taxon>
        <taxon>Pentapetalae</taxon>
        <taxon>rosids</taxon>
        <taxon>fabids</taxon>
        <taxon>Fabales</taxon>
        <taxon>Fabaceae</taxon>
        <taxon>Caesalpinioideae</taxon>
        <taxon>Cassia clade</taxon>
        <taxon>Senna</taxon>
    </lineage>
</organism>
<keyword evidence="7" id="KW-0732">Signal</keyword>
<dbReference type="Pfam" id="PF00112">
    <property type="entry name" value="Peptidase_C1"/>
    <property type="match status" value="1"/>
</dbReference>
<dbReference type="PROSITE" id="PS00139">
    <property type="entry name" value="THIOL_PROTEASE_CYS"/>
    <property type="match status" value="1"/>
</dbReference>
<evidence type="ECO:0000313" key="12">
    <source>
        <dbReference type="Proteomes" id="UP000634136"/>
    </source>
</evidence>
<dbReference type="InterPro" id="IPR025660">
    <property type="entry name" value="Pept_his_AS"/>
</dbReference>
<evidence type="ECO:0000259" key="10">
    <source>
        <dbReference type="SMART" id="SM00848"/>
    </source>
</evidence>
<evidence type="ECO:0000259" key="8">
    <source>
        <dbReference type="SMART" id="SM00277"/>
    </source>
</evidence>
<dbReference type="Pfam" id="PF00396">
    <property type="entry name" value="Granulin"/>
    <property type="match status" value="1"/>
</dbReference>
<evidence type="ECO:0000256" key="7">
    <source>
        <dbReference type="SAM" id="SignalP"/>
    </source>
</evidence>
<sequence length="467" mass="51711">MASSRSSRATIVLLFMVFTVSSALDMSIISYDRTHADKSTWKTDDEVKAIYEHWLLQHGKAYNAIGEKDKRFEIFKDNLRFIDEHNSENRPYKVGLNRFADLTNEEYRAKYLGTKIDPKRRIAKTRSNRYAPRVGDELPESVDWRKEGAVVEVKDQGSCGSCWAFSTVAAVEGINKLVTGDLISLSEQELVDCDRKYNEGCSGGLMDYGFQFIIDNGGIDTEKDYPYVARDGQCDQYRKNAKVVKIDSYEDVPVNDEKALQKALASQPVSVAIEAGGRDFQLYVSGIFTGKCGTSLDHGVAAVGYGTENGLDYWIVKNSWGKSWGEDGYIRMERNLGRTNTGKCGIAMEASYPIKEGPNPPNPGPSPPSPVKPPSVCDSYYSCPTSTTCCCVFGTRKYCFSWGCCPLESAVCCDDHSSCCPHDYPICDLDHGACLGSKHSPFGVKAMTRIPAKPYWAFGDKNKGISA</sequence>
<dbReference type="FunFam" id="3.90.70.10:FF:000068">
    <property type="entry name" value="Cysteine protease 1"/>
    <property type="match status" value="1"/>
</dbReference>
<comment type="caution">
    <text evidence="11">The sequence shown here is derived from an EMBL/GenBank/DDBJ whole genome shotgun (WGS) entry which is preliminary data.</text>
</comment>
<evidence type="ECO:0000256" key="1">
    <source>
        <dbReference type="ARBA" id="ARBA00008455"/>
    </source>
</evidence>
<keyword evidence="5" id="KW-1015">Disulfide bond</keyword>
<dbReference type="CDD" id="cd02248">
    <property type="entry name" value="Peptidase_C1A"/>
    <property type="match status" value="1"/>
</dbReference>
<keyword evidence="12" id="KW-1185">Reference proteome</keyword>
<evidence type="ECO:0000259" key="9">
    <source>
        <dbReference type="SMART" id="SM00645"/>
    </source>
</evidence>
<dbReference type="GO" id="GO:0008234">
    <property type="term" value="F:cysteine-type peptidase activity"/>
    <property type="evidence" value="ECO:0007669"/>
    <property type="project" value="UniProtKB-KW"/>
</dbReference>
<dbReference type="AlphaFoldDB" id="A0A834TAS5"/>
<comment type="similarity">
    <text evidence="1">Belongs to the peptidase C1 family.</text>
</comment>
<dbReference type="InterPro" id="IPR025661">
    <property type="entry name" value="Pept_asp_AS"/>
</dbReference>
<dbReference type="PRINTS" id="PR00705">
    <property type="entry name" value="PAPAIN"/>
</dbReference>
<dbReference type="PANTHER" id="PTHR12411">
    <property type="entry name" value="CYSTEINE PROTEASE FAMILY C1-RELATED"/>
    <property type="match status" value="1"/>
</dbReference>
<dbReference type="InterPro" id="IPR039417">
    <property type="entry name" value="Peptidase_C1A_papain-like"/>
</dbReference>
<dbReference type="OrthoDB" id="10253408at2759"/>